<dbReference type="RefSeq" id="WP_013031218.1">
    <property type="nucleotide sequence ID" value="NC_013960.1"/>
</dbReference>
<dbReference type="eggNOG" id="COG0259">
    <property type="taxonomic scope" value="Bacteria"/>
</dbReference>
<dbReference type="SUPFAM" id="SSF50475">
    <property type="entry name" value="FMN-binding split barrel"/>
    <property type="match status" value="1"/>
</dbReference>
<comment type="cofactor">
    <cofactor evidence="1">
        <name>FMN</name>
        <dbReference type="ChEBI" id="CHEBI:58210"/>
    </cofactor>
</comment>
<evidence type="ECO:0000256" key="4">
    <source>
        <dbReference type="ARBA" id="ARBA00023002"/>
    </source>
</evidence>
<keyword evidence="2" id="KW-0285">Flavoprotein</keyword>
<dbReference type="EMBL" id="CP001798">
    <property type="protein sequence ID" value="ADE13322.1"/>
    <property type="molecule type" value="Genomic_DNA"/>
</dbReference>
<keyword evidence="3" id="KW-0288">FMN</keyword>
<name>D5C4P9_NITHN</name>
<dbReference type="Proteomes" id="UP000001844">
    <property type="component" value="Chromosome"/>
</dbReference>
<dbReference type="Gene3D" id="2.30.110.10">
    <property type="entry name" value="Electron Transport, Fmn-binding Protein, Chain A"/>
    <property type="match status" value="1"/>
</dbReference>
<dbReference type="HOGENOM" id="CLU_058669_0_0_6"/>
<keyword evidence="8" id="KW-1185">Reference proteome</keyword>
<evidence type="ECO:0000256" key="2">
    <source>
        <dbReference type="ARBA" id="ARBA00022630"/>
    </source>
</evidence>
<sequence length="201" mass="23050">MQHTDDLYFILEHAWRLLQQGYQNPASRLRTPVLATSGLDGQANARTVVLRRVEPEKRKLFINTDCRSPKYHELLADPRGTLVFFDPETETQLRIYTEIRIHQHNELTHRAWNELPAGGRQIYKTTAPPGKVAPAPTSGLPMPESTHGSMDESSHPGYENFVVLEAIAKHLDWLCFSEQGHRRAGFTWDQEGLLHASWRYP</sequence>
<evidence type="ECO:0000313" key="7">
    <source>
        <dbReference type="EMBL" id="ADE13322.1"/>
    </source>
</evidence>
<accession>D5C4P9</accession>
<dbReference type="InterPro" id="IPR000659">
    <property type="entry name" value="Pyridox_Oxase"/>
</dbReference>
<feature type="domain" description="Pyridoxamine 5'-phosphate oxidase Alr4036 family FMN-binding" evidence="6">
    <location>
        <begin position="15"/>
        <end position="102"/>
    </location>
</feature>
<dbReference type="AlphaFoldDB" id="D5C4P9"/>
<reference evidence="8" key="1">
    <citation type="submission" date="2010-04" db="EMBL/GenBank/DDBJ databases">
        <title>Complete genome sequence of Nitrosococcus halophilus Nc4, a salt-adapted, aerobic obligate ammonia-oxidizing sulfur purple bacterium.</title>
        <authorList>
            <consortium name="US DOE Joint Genome Institute"/>
            <person name="Campbell M.A."/>
            <person name="Malfatti S.A."/>
            <person name="Chain P.S.G."/>
            <person name="Heidelberg J.F."/>
            <person name="Ward B.B."/>
            <person name="Klotz M.G."/>
        </authorList>
    </citation>
    <scope>NUCLEOTIDE SEQUENCE [LARGE SCALE GENOMIC DNA]</scope>
    <source>
        <strain evidence="8">Nc4</strain>
    </source>
</reference>
<feature type="region of interest" description="Disordered" evidence="5">
    <location>
        <begin position="126"/>
        <end position="154"/>
    </location>
</feature>
<dbReference type="GO" id="GO:0008615">
    <property type="term" value="P:pyridoxine biosynthetic process"/>
    <property type="evidence" value="ECO:0007669"/>
    <property type="project" value="InterPro"/>
</dbReference>
<evidence type="ECO:0000256" key="3">
    <source>
        <dbReference type="ARBA" id="ARBA00022643"/>
    </source>
</evidence>
<evidence type="ECO:0000313" key="8">
    <source>
        <dbReference type="Proteomes" id="UP000001844"/>
    </source>
</evidence>
<gene>
    <name evidence="7" type="ordered locus">Nhal_0102</name>
</gene>
<dbReference type="PANTHER" id="PTHR10851">
    <property type="entry name" value="PYRIDOXINE-5-PHOSPHATE OXIDASE"/>
    <property type="match status" value="1"/>
</dbReference>
<dbReference type="OrthoDB" id="5120525at2"/>
<protein>
    <submittedName>
        <fullName evidence="7">Pyridoxamine 5'-phosphate oxidase-related FMN-binding protein</fullName>
    </submittedName>
</protein>
<evidence type="ECO:0000256" key="5">
    <source>
        <dbReference type="SAM" id="MobiDB-lite"/>
    </source>
</evidence>
<evidence type="ECO:0000259" key="6">
    <source>
        <dbReference type="Pfam" id="PF12766"/>
    </source>
</evidence>
<dbReference type="GO" id="GO:0010181">
    <property type="term" value="F:FMN binding"/>
    <property type="evidence" value="ECO:0007669"/>
    <property type="project" value="InterPro"/>
</dbReference>
<dbReference type="InterPro" id="IPR024624">
    <property type="entry name" value="Pyridox_Oxase_Alr4036_FMN-bd"/>
</dbReference>
<dbReference type="PANTHER" id="PTHR10851:SF3">
    <property type="entry name" value="PYRIDOXINE_PYRIDOXAMINE 5'-PHOSPHATE OXIDASE 2"/>
    <property type="match status" value="1"/>
</dbReference>
<dbReference type="GO" id="GO:0004733">
    <property type="term" value="F:pyridoxamine phosphate oxidase activity"/>
    <property type="evidence" value="ECO:0007669"/>
    <property type="project" value="InterPro"/>
</dbReference>
<dbReference type="KEGG" id="nhl:Nhal_0102"/>
<dbReference type="Pfam" id="PF12766">
    <property type="entry name" value="Pyridox_oxase_2"/>
    <property type="match status" value="1"/>
</dbReference>
<organism evidence="7 8">
    <name type="scientific">Nitrosococcus halophilus (strain Nc4)</name>
    <dbReference type="NCBI Taxonomy" id="472759"/>
    <lineage>
        <taxon>Bacteria</taxon>
        <taxon>Pseudomonadati</taxon>
        <taxon>Pseudomonadota</taxon>
        <taxon>Gammaproteobacteria</taxon>
        <taxon>Chromatiales</taxon>
        <taxon>Chromatiaceae</taxon>
        <taxon>Nitrosococcus</taxon>
    </lineage>
</organism>
<dbReference type="STRING" id="472759.Nhal_0102"/>
<proteinExistence type="predicted"/>
<dbReference type="InterPro" id="IPR012349">
    <property type="entry name" value="Split_barrel_FMN-bd"/>
</dbReference>
<evidence type="ECO:0000256" key="1">
    <source>
        <dbReference type="ARBA" id="ARBA00001917"/>
    </source>
</evidence>
<keyword evidence="4" id="KW-0560">Oxidoreductase</keyword>